<protein>
    <submittedName>
        <fullName evidence="1">Uncharacterized protein</fullName>
    </submittedName>
</protein>
<proteinExistence type="predicted"/>
<dbReference type="Proteomes" id="UP001143910">
    <property type="component" value="Unassembled WGS sequence"/>
</dbReference>
<reference evidence="1" key="1">
    <citation type="submission" date="2022-08" db="EMBL/GenBank/DDBJ databases">
        <title>Genome Sequence of Lecanicillium fungicola.</title>
        <authorList>
            <person name="Buettner E."/>
        </authorList>
    </citation>
    <scope>NUCLEOTIDE SEQUENCE</scope>
    <source>
        <strain evidence="1">Babe33</strain>
    </source>
</reference>
<evidence type="ECO:0000313" key="2">
    <source>
        <dbReference type="Proteomes" id="UP001143910"/>
    </source>
</evidence>
<dbReference type="EMBL" id="JANJQO010003088">
    <property type="protein sequence ID" value="KAJ2965204.1"/>
    <property type="molecule type" value="Genomic_DNA"/>
</dbReference>
<comment type="caution">
    <text evidence="1">The sequence shown here is derived from an EMBL/GenBank/DDBJ whole genome shotgun (WGS) entry which is preliminary data.</text>
</comment>
<organism evidence="1 2">
    <name type="scientific">Zarea fungicola</name>
    <dbReference type="NCBI Taxonomy" id="93591"/>
    <lineage>
        <taxon>Eukaryota</taxon>
        <taxon>Fungi</taxon>
        <taxon>Dikarya</taxon>
        <taxon>Ascomycota</taxon>
        <taxon>Pezizomycotina</taxon>
        <taxon>Sordariomycetes</taxon>
        <taxon>Hypocreomycetidae</taxon>
        <taxon>Hypocreales</taxon>
        <taxon>Cordycipitaceae</taxon>
        <taxon>Zarea</taxon>
    </lineage>
</organism>
<sequence>MPESSKERTTLAKNMLSFESAPIFTVNWNHRPVVSSPLSSSPLRASSPLGDQDETRFSIREIQSSPIRPPKFKYSSRPTRPNPVMRRREDAQEQRRAKFLRSVRDKAEDKSWERRDIEGQFLKTNWIADMNRLSHDAPEISEADIEDASSFRPELLQPSEADDAMVDEYAEDAELEAMFASYHNQQPQTRSPTQRPISPTMSDEEYDEIFDELLAAKDVDQALQDLQSDSADQMDVE</sequence>
<evidence type="ECO:0000313" key="1">
    <source>
        <dbReference type="EMBL" id="KAJ2965204.1"/>
    </source>
</evidence>
<keyword evidence="2" id="KW-1185">Reference proteome</keyword>
<gene>
    <name evidence="1" type="ORF">NQ176_g10727</name>
</gene>
<accession>A0ACC1MEE2</accession>
<name>A0ACC1MEE2_9HYPO</name>